<organism evidence="3 4">
    <name type="scientific">Candidatus Woesebacteria bacterium GWA1_42_12</name>
    <dbReference type="NCBI Taxonomy" id="1802472"/>
    <lineage>
        <taxon>Bacteria</taxon>
        <taxon>Candidatus Woeseibacteriota</taxon>
    </lineage>
</organism>
<evidence type="ECO:0000313" key="3">
    <source>
        <dbReference type="EMBL" id="OGM03416.1"/>
    </source>
</evidence>
<keyword evidence="2" id="KW-1133">Transmembrane helix</keyword>
<evidence type="ECO:0008006" key="5">
    <source>
        <dbReference type="Google" id="ProtNLM"/>
    </source>
</evidence>
<dbReference type="AlphaFoldDB" id="A0A1F7WKP9"/>
<keyword evidence="1" id="KW-0175">Coiled coil</keyword>
<comment type="caution">
    <text evidence="3">The sequence shown here is derived from an EMBL/GenBank/DDBJ whole genome shotgun (WGS) entry which is preliminary data.</text>
</comment>
<proteinExistence type="predicted"/>
<keyword evidence="2" id="KW-0812">Transmembrane</keyword>
<name>A0A1F7WKP9_9BACT</name>
<sequence length="647" mass="69811">MQLTVLTAKITGNPGESGWAQVHEFKPEDEEKLKKRGELFAVIATPNSPGGVDSVIAGRELLSRLHEEYFGETQKPAFYSLKEAVEKVISEFSSSWGGVEIAAASFMGDVVYSAVGGGAEAAVFREGMLAKILVSTENKEGGVVSASGYPKEGDIFLLGTKLFFETLPHGVIKAALEGGDPGAARDAIAPFIHSRADTGTVGAVVAKFEKGEVQVPKIDTGEESTLPQEEVSAPIEKVQEQASAASSRLRTAPFFDGILRGITRVVGRSLPERRIFVKSPPAELAEGGNRRLAISVGIILLVLLIVSIGFGIRQQMSKVAKEKYATRLEQASHDLSEAEKLYSLDAARARELFDSARNLVAEIEAEGVKDPQIEALKSEIDEKEGLILGIYRVTPELFIDLSILSSGLSGDDLAGSEDRFFVLDKGGRRVVGVEFDTKKTEVVAGPDQISSATSLANYEDRVFVVGDGVTEVGDTVKKVIEKDWEGDILAYSYAGNIYILEKSAKTIWRYPGTTEGFGERTKWNTNEIDLNLNDVVGVTVDGSIWVLTNSGSVYRFSLGNQVAFSISGLVPELTSGAAVYSNETLKYVYILDRVGGRVIAIDKSGEYKSQYSDEIISQATDLAVSEAEKIIVILAGDKLYSIEAKHL</sequence>
<dbReference type="EMBL" id="MGFK01000038">
    <property type="protein sequence ID" value="OGM03416.1"/>
    <property type="molecule type" value="Genomic_DNA"/>
</dbReference>
<reference evidence="3 4" key="1">
    <citation type="journal article" date="2016" name="Nat. Commun.">
        <title>Thousands of microbial genomes shed light on interconnected biogeochemical processes in an aquifer system.</title>
        <authorList>
            <person name="Anantharaman K."/>
            <person name="Brown C.T."/>
            <person name="Hug L.A."/>
            <person name="Sharon I."/>
            <person name="Castelle C.J."/>
            <person name="Probst A.J."/>
            <person name="Thomas B.C."/>
            <person name="Singh A."/>
            <person name="Wilkins M.J."/>
            <person name="Karaoz U."/>
            <person name="Brodie E.L."/>
            <person name="Williams K.H."/>
            <person name="Hubbard S.S."/>
            <person name="Banfield J.F."/>
        </authorList>
    </citation>
    <scope>NUCLEOTIDE SEQUENCE [LARGE SCALE GENOMIC DNA]</scope>
</reference>
<dbReference type="SUPFAM" id="SSF101898">
    <property type="entry name" value="NHL repeat"/>
    <property type="match status" value="1"/>
</dbReference>
<dbReference type="InterPro" id="IPR011042">
    <property type="entry name" value="6-blade_b-propeller_TolB-like"/>
</dbReference>
<evidence type="ECO:0000256" key="2">
    <source>
        <dbReference type="SAM" id="Phobius"/>
    </source>
</evidence>
<evidence type="ECO:0000313" key="4">
    <source>
        <dbReference type="Proteomes" id="UP000177091"/>
    </source>
</evidence>
<feature type="transmembrane region" description="Helical" evidence="2">
    <location>
        <begin position="292"/>
        <end position="312"/>
    </location>
</feature>
<keyword evidence="2" id="KW-0472">Membrane</keyword>
<gene>
    <name evidence="3" type="ORF">A2112_01715</name>
</gene>
<dbReference type="Gene3D" id="2.120.10.30">
    <property type="entry name" value="TolB, C-terminal domain"/>
    <property type="match status" value="1"/>
</dbReference>
<feature type="coiled-coil region" evidence="1">
    <location>
        <begin position="321"/>
        <end position="366"/>
    </location>
</feature>
<evidence type="ECO:0000256" key="1">
    <source>
        <dbReference type="SAM" id="Coils"/>
    </source>
</evidence>
<accession>A0A1F7WKP9</accession>
<dbReference type="Proteomes" id="UP000177091">
    <property type="component" value="Unassembled WGS sequence"/>
</dbReference>
<protein>
    <recommendedName>
        <fullName evidence="5">PPM-type phosphatase domain-containing protein</fullName>
    </recommendedName>
</protein>